<name>A0AAD5X115_9FUNG</name>
<feature type="region of interest" description="Disordered" evidence="1">
    <location>
        <begin position="1"/>
        <end position="168"/>
    </location>
</feature>
<organism evidence="2 3">
    <name type="scientific">Rhizophlyctis rosea</name>
    <dbReference type="NCBI Taxonomy" id="64517"/>
    <lineage>
        <taxon>Eukaryota</taxon>
        <taxon>Fungi</taxon>
        <taxon>Fungi incertae sedis</taxon>
        <taxon>Chytridiomycota</taxon>
        <taxon>Chytridiomycota incertae sedis</taxon>
        <taxon>Chytridiomycetes</taxon>
        <taxon>Rhizophlyctidales</taxon>
        <taxon>Rhizophlyctidaceae</taxon>
        <taxon>Rhizophlyctis</taxon>
    </lineage>
</organism>
<gene>
    <name evidence="2" type="ORF">HK097_008520</name>
</gene>
<dbReference type="Proteomes" id="UP001212841">
    <property type="component" value="Unassembled WGS sequence"/>
</dbReference>
<accession>A0AAD5X115</accession>
<protein>
    <submittedName>
        <fullName evidence="2">Uncharacterized protein</fullName>
    </submittedName>
</protein>
<feature type="compositionally biased region" description="Polar residues" evidence="1">
    <location>
        <begin position="73"/>
        <end position="92"/>
    </location>
</feature>
<reference evidence="2" key="1">
    <citation type="submission" date="2020-05" db="EMBL/GenBank/DDBJ databases">
        <title>Phylogenomic resolution of chytrid fungi.</title>
        <authorList>
            <person name="Stajich J.E."/>
            <person name="Amses K."/>
            <person name="Simmons R."/>
            <person name="Seto K."/>
            <person name="Myers J."/>
            <person name="Bonds A."/>
            <person name="Quandt C.A."/>
            <person name="Barry K."/>
            <person name="Liu P."/>
            <person name="Grigoriev I."/>
            <person name="Longcore J.E."/>
            <person name="James T.Y."/>
        </authorList>
    </citation>
    <scope>NUCLEOTIDE SEQUENCE</scope>
    <source>
        <strain evidence="2">JEL0318</strain>
    </source>
</reference>
<sequence length="232" mass="24950">MQTIQAGGAAFTASLQSGNGKVERGPLGRRIGTGTRIGAVDSEREESHTDFPLYVDSDSPTSEPSDAEFISVDSDTSQPEQSDADAESNSMSGDRDAPGTEEPNAESDAEGMSVGGSDDYTSDEDDAVRDGAEYHPGGELDRQPTNVEDLSPEQLGKAANAHKRDSKERRFITIDEYELVNQHYPTVYDSLRPTDIFPNSGRRFAVLGRIRGSGERSESSRLNVLVSSRSGG</sequence>
<dbReference type="EMBL" id="JADGJD010000502">
    <property type="protein sequence ID" value="KAJ3050536.1"/>
    <property type="molecule type" value="Genomic_DNA"/>
</dbReference>
<dbReference type="AlphaFoldDB" id="A0AAD5X115"/>
<feature type="compositionally biased region" description="Low complexity" evidence="1">
    <location>
        <begin position="28"/>
        <end position="38"/>
    </location>
</feature>
<proteinExistence type="predicted"/>
<keyword evidence="3" id="KW-1185">Reference proteome</keyword>
<comment type="caution">
    <text evidence="2">The sequence shown here is derived from an EMBL/GenBank/DDBJ whole genome shotgun (WGS) entry which is preliminary data.</text>
</comment>
<evidence type="ECO:0000313" key="3">
    <source>
        <dbReference type="Proteomes" id="UP001212841"/>
    </source>
</evidence>
<evidence type="ECO:0000256" key="1">
    <source>
        <dbReference type="SAM" id="MobiDB-lite"/>
    </source>
</evidence>
<feature type="compositionally biased region" description="Basic and acidic residues" evidence="1">
    <location>
        <begin position="128"/>
        <end position="142"/>
    </location>
</feature>
<evidence type="ECO:0000313" key="2">
    <source>
        <dbReference type="EMBL" id="KAJ3050536.1"/>
    </source>
</evidence>